<feature type="chain" id="PRO_5043910413" description="Secreted protein" evidence="2">
    <location>
        <begin position="23"/>
        <end position="110"/>
    </location>
</feature>
<evidence type="ECO:0000313" key="4">
    <source>
        <dbReference type="Proteomes" id="UP001432027"/>
    </source>
</evidence>
<sequence length="110" mass="12245">MRFFSIISTLLVLLVALSSVAGRYNNGGSNVMEQGIVGINHPWEGSGIETEGVTADDINEGSGGRVKRSRDNRLDRRTDRKDRRIDRKEKRVDRLDGQKKPKTTNSTTTA</sequence>
<comment type="caution">
    <text evidence="3">The sequence shown here is derived from an EMBL/GenBank/DDBJ whole genome shotgun (WGS) entry which is preliminary data.</text>
</comment>
<proteinExistence type="predicted"/>
<keyword evidence="4" id="KW-1185">Reference proteome</keyword>
<gene>
    <name evidence="3" type="ORF">PENTCL1PPCAC_15499</name>
</gene>
<evidence type="ECO:0000313" key="3">
    <source>
        <dbReference type="EMBL" id="GMS93324.1"/>
    </source>
</evidence>
<evidence type="ECO:0000256" key="2">
    <source>
        <dbReference type="SAM" id="SignalP"/>
    </source>
</evidence>
<reference evidence="3" key="1">
    <citation type="submission" date="2023-10" db="EMBL/GenBank/DDBJ databases">
        <title>Genome assembly of Pristionchus species.</title>
        <authorList>
            <person name="Yoshida K."/>
            <person name="Sommer R.J."/>
        </authorList>
    </citation>
    <scope>NUCLEOTIDE SEQUENCE</scope>
    <source>
        <strain evidence="3">RS0144</strain>
    </source>
</reference>
<dbReference type="Proteomes" id="UP001432027">
    <property type="component" value="Unassembled WGS sequence"/>
</dbReference>
<dbReference type="EMBL" id="BTSX01000004">
    <property type="protein sequence ID" value="GMS93324.1"/>
    <property type="molecule type" value="Genomic_DNA"/>
</dbReference>
<evidence type="ECO:0000256" key="1">
    <source>
        <dbReference type="SAM" id="MobiDB-lite"/>
    </source>
</evidence>
<feature type="signal peptide" evidence="2">
    <location>
        <begin position="1"/>
        <end position="22"/>
    </location>
</feature>
<feature type="compositionally biased region" description="Basic and acidic residues" evidence="1">
    <location>
        <begin position="69"/>
        <end position="99"/>
    </location>
</feature>
<name>A0AAV5TGF4_9BILA</name>
<keyword evidence="2" id="KW-0732">Signal</keyword>
<accession>A0AAV5TGF4</accession>
<evidence type="ECO:0008006" key="5">
    <source>
        <dbReference type="Google" id="ProtNLM"/>
    </source>
</evidence>
<organism evidence="3 4">
    <name type="scientific">Pristionchus entomophagus</name>
    <dbReference type="NCBI Taxonomy" id="358040"/>
    <lineage>
        <taxon>Eukaryota</taxon>
        <taxon>Metazoa</taxon>
        <taxon>Ecdysozoa</taxon>
        <taxon>Nematoda</taxon>
        <taxon>Chromadorea</taxon>
        <taxon>Rhabditida</taxon>
        <taxon>Rhabditina</taxon>
        <taxon>Diplogasteromorpha</taxon>
        <taxon>Diplogasteroidea</taxon>
        <taxon>Neodiplogasteridae</taxon>
        <taxon>Pristionchus</taxon>
    </lineage>
</organism>
<protein>
    <recommendedName>
        <fullName evidence="5">Secreted protein</fullName>
    </recommendedName>
</protein>
<dbReference type="AlphaFoldDB" id="A0AAV5TGF4"/>
<feature type="region of interest" description="Disordered" evidence="1">
    <location>
        <begin position="48"/>
        <end position="110"/>
    </location>
</feature>